<dbReference type="PANTHER" id="PTHR37490:SF2">
    <property type="match status" value="1"/>
</dbReference>
<name>A0A7K3NGK7_9BACT</name>
<dbReference type="EMBL" id="JAAGRQ010000003">
    <property type="protein sequence ID" value="NDY55320.1"/>
    <property type="molecule type" value="Genomic_DNA"/>
</dbReference>
<dbReference type="PANTHER" id="PTHR37490">
    <property type="entry name" value="EXPRESSED PROTEIN"/>
    <property type="match status" value="1"/>
</dbReference>
<dbReference type="InterPro" id="IPR021838">
    <property type="entry name" value="DUF3431"/>
</dbReference>
<sequence length="238" mass="26201">MCVWPWFGEQAGSRVEAEVAAHPRIECVVARYSEDVSWTAALCCPVVVYDKSGTPGPYALPNVGRESHTYLHHIVARYPDFADYTAFVQGDPFRHLPPDMDAAGLWRRMQQNARLCAPFAGLAWFKLKCDRLGRPHDMADPARAGSWAGFGKDIPVGELYAALFAGPVPETFLTPAPAGLFMVSRERILARPLGFYRKALALAAADPGDADNTGHAFERLWNVIFNGRADLNRPDAAD</sequence>
<proteinExistence type="predicted"/>
<organism evidence="1 2">
    <name type="scientific">Desulfolutivibrio sulfodismutans</name>
    <dbReference type="NCBI Taxonomy" id="63561"/>
    <lineage>
        <taxon>Bacteria</taxon>
        <taxon>Pseudomonadati</taxon>
        <taxon>Thermodesulfobacteriota</taxon>
        <taxon>Desulfovibrionia</taxon>
        <taxon>Desulfovibrionales</taxon>
        <taxon>Desulfovibrionaceae</taxon>
        <taxon>Desulfolutivibrio</taxon>
    </lineage>
</organism>
<dbReference type="Pfam" id="PF11913">
    <property type="entry name" value="DUF3431"/>
    <property type="match status" value="1"/>
</dbReference>
<evidence type="ECO:0000313" key="2">
    <source>
        <dbReference type="Proteomes" id="UP000469724"/>
    </source>
</evidence>
<protein>
    <submittedName>
        <fullName evidence="1">DUF3431 domain-containing protein</fullName>
    </submittedName>
</protein>
<accession>A0A7K3NGK7</accession>
<gene>
    <name evidence="1" type="ORF">G3N56_00990</name>
</gene>
<comment type="caution">
    <text evidence="1">The sequence shown here is derived from an EMBL/GenBank/DDBJ whole genome shotgun (WGS) entry which is preliminary data.</text>
</comment>
<keyword evidence="2" id="KW-1185">Reference proteome</keyword>
<reference evidence="1 2" key="1">
    <citation type="submission" date="2020-02" db="EMBL/GenBank/DDBJ databases">
        <title>Comparative genomics of sulfur disproportionating microorganisms.</title>
        <authorList>
            <person name="Ward L.M."/>
            <person name="Bertran E."/>
            <person name="Johnston D.T."/>
        </authorList>
    </citation>
    <scope>NUCLEOTIDE SEQUENCE [LARGE SCALE GENOMIC DNA]</scope>
    <source>
        <strain evidence="1 2">DSM 3696</strain>
    </source>
</reference>
<dbReference type="Proteomes" id="UP000469724">
    <property type="component" value="Unassembled WGS sequence"/>
</dbReference>
<evidence type="ECO:0000313" key="1">
    <source>
        <dbReference type="EMBL" id="NDY55320.1"/>
    </source>
</evidence>
<dbReference type="AlphaFoldDB" id="A0A7K3NGK7"/>